<comment type="caution">
    <text evidence="2">The sequence shown here is derived from an EMBL/GenBank/DDBJ whole genome shotgun (WGS) entry which is preliminary data.</text>
</comment>
<feature type="region of interest" description="Disordered" evidence="1">
    <location>
        <begin position="68"/>
        <end position="92"/>
    </location>
</feature>
<sequence>MNAHTVAIAADSVAVKIPAITPTTTIRMVIRAQMESFSETSTFFTWKASPLGYLRFLETKNEKIINARASNRPGTKPPRKSFPMERPPAAMA</sequence>
<name>A0A645C3Z6_9ZZZZ</name>
<organism evidence="2">
    <name type="scientific">bioreactor metagenome</name>
    <dbReference type="NCBI Taxonomy" id="1076179"/>
    <lineage>
        <taxon>unclassified sequences</taxon>
        <taxon>metagenomes</taxon>
        <taxon>ecological metagenomes</taxon>
    </lineage>
</organism>
<evidence type="ECO:0000313" key="2">
    <source>
        <dbReference type="EMBL" id="MPM70073.1"/>
    </source>
</evidence>
<gene>
    <name evidence="2" type="ORF">SDC9_117024</name>
</gene>
<accession>A0A645C3Z6</accession>
<dbReference type="AlphaFoldDB" id="A0A645C3Z6"/>
<dbReference type="EMBL" id="VSSQ01023254">
    <property type="protein sequence ID" value="MPM70073.1"/>
    <property type="molecule type" value="Genomic_DNA"/>
</dbReference>
<reference evidence="2" key="1">
    <citation type="submission" date="2019-08" db="EMBL/GenBank/DDBJ databases">
        <authorList>
            <person name="Kucharzyk K."/>
            <person name="Murdoch R.W."/>
            <person name="Higgins S."/>
            <person name="Loffler F."/>
        </authorList>
    </citation>
    <scope>NUCLEOTIDE SEQUENCE</scope>
</reference>
<protein>
    <submittedName>
        <fullName evidence="2">Uncharacterized protein</fullName>
    </submittedName>
</protein>
<proteinExistence type="predicted"/>
<evidence type="ECO:0000256" key="1">
    <source>
        <dbReference type="SAM" id="MobiDB-lite"/>
    </source>
</evidence>